<reference evidence="2" key="1">
    <citation type="submission" date="2021-02" db="EMBL/GenBank/DDBJ databases">
        <title>Psilocybe cubensis genome.</title>
        <authorList>
            <person name="Mckernan K.J."/>
            <person name="Crawford S."/>
            <person name="Trippe A."/>
            <person name="Kane L.T."/>
            <person name="Mclaughlin S."/>
        </authorList>
    </citation>
    <scope>NUCLEOTIDE SEQUENCE [LARGE SCALE GENOMIC DNA]</scope>
    <source>
        <strain evidence="2">MGC-MH-2018</strain>
    </source>
</reference>
<feature type="transmembrane region" description="Helical" evidence="1">
    <location>
        <begin position="419"/>
        <end position="439"/>
    </location>
</feature>
<keyword evidence="1" id="KW-0812">Transmembrane</keyword>
<proteinExistence type="predicted"/>
<comment type="caution">
    <text evidence="2">The sequence shown here is derived from an EMBL/GenBank/DDBJ whole genome shotgun (WGS) entry which is preliminary data.</text>
</comment>
<keyword evidence="1" id="KW-1133">Transmembrane helix</keyword>
<dbReference type="EMBL" id="JAFIQS010000009">
    <property type="protein sequence ID" value="KAG5166025.1"/>
    <property type="molecule type" value="Genomic_DNA"/>
</dbReference>
<dbReference type="Gene3D" id="1.20.58.340">
    <property type="entry name" value="Magnesium transport protein CorA, transmembrane region"/>
    <property type="match status" value="1"/>
</dbReference>
<feature type="transmembrane region" description="Helical" evidence="1">
    <location>
        <begin position="380"/>
        <end position="404"/>
    </location>
</feature>
<name>A0A8H8CIB0_PSICU</name>
<organism evidence="2">
    <name type="scientific">Psilocybe cubensis</name>
    <name type="common">Psychedelic mushroom</name>
    <name type="synonym">Stropharia cubensis</name>
    <dbReference type="NCBI Taxonomy" id="181762"/>
    <lineage>
        <taxon>Eukaryota</taxon>
        <taxon>Fungi</taxon>
        <taxon>Dikarya</taxon>
        <taxon>Basidiomycota</taxon>
        <taxon>Agaricomycotina</taxon>
        <taxon>Agaricomycetes</taxon>
        <taxon>Agaricomycetidae</taxon>
        <taxon>Agaricales</taxon>
        <taxon>Agaricineae</taxon>
        <taxon>Strophariaceae</taxon>
        <taxon>Psilocybe</taxon>
    </lineage>
</organism>
<sequence length="476" mass="54826">MAYRCSHPEVEIKALDIFNTESDRGQHNTLLDLLDVYPDRVVWAPKLDHARLVEHFRRMESTPSRRNDVPPLRILQVFVEDLTYLSEDDDSELHTDTTAYWMHQRFGVSPLFFRAVLSRNFTGNACLLRTEGGKRISLDGLYRFSSGLGARMSRVWFSHSLRTDRSSVYVIHSCPEKAKTAILQSTRDENRQKLLRPLAIDAFLAEDRLDEWGRDSMAPRDELIQYENSKFSLYSATQVAMAVENLHALSQLLHVIKGHLNDLHERLRYLIKVHQRLQHLTSRRRPPYSSYPGSFEVEFDRDGADDEDQYTDSVLDSLEFMQSQTAGLIRWIINYIERTGIRINLFFNIATQTDSKINLDIARLTSKIAVSTQRDSSSMITMAAVTMFFLPGTFISALFSMVFFNTQEDGALTLSKQAWLFPAITIPLTIVIFALWLLWQRYRSRIDAKSLGLENRLTLFDDTHGTSEKDLEALLG</sequence>
<keyword evidence="1" id="KW-0472">Membrane</keyword>
<protein>
    <submittedName>
        <fullName evidence="2">Uncharacterized protein</fullName>
    </submittedName>
</protein>
<evidence type="ECO:0000313" key="2">
    <source>
        <dbReference type="EMBL" id="KAG5166025.1"/>
    </source>
</evidence>
<gene>
    <name evidence="2" type="ORF">JR316_009614</name>
</gene>
<evidence type="ECO:0000256" key="1">
    <source>
        <dbReference type="SAM" id="Phobius"/>
    </source>
</evidence>
<dbReference type="AlphaFoldDB" id="A0A8H8CIB0"/>
<accession>A0A8H8CIB0</accession>